<dbReference type="PANTHER" id="PTHR10978">
    <property type="entry name" value="SUCCINATE DEHYDROGENASE CYTOCHROME B560 SUBUNIT"/>
    <property type="match status" value="1"/>
</dbReference>
<dbReference type="InterPro" id="IPR014314">
    <property type="entry name" value="Succ_DH_cytb556"/>
</dbReference>
<dbReference type="GO" id="GO:0006099">
    <property type="term" value="P:tricarboxylic acid cycle"/>
    <property type="evidence" value="ECO:0007669"/>
    <property type="project" value="InterPro"/>
</dbReference>
<evidence type="ECO:0000313" key="9">
    <source>
        <dbReference type="EMBL" id="VAW87858.1"/>
    </source>
</evidence>
<feature type="transmembrane region" description="Helical" evidence="8">
    <location>
        <begin position="119"/>
        <end position="139"/>
    </location>
</feature>
<dbReference type="PANTHER" id="PTHR10978:SF5">
    <property type="entry name" value="SUCCINATE DEHYDROGENASE CYTOCHROME B560 SUBUNIT, MITOCHONDRIAL"/>
    <property type="match status" value="1"/>
</dbReference>
<dbReference type="InterPro" id="IPR034804">
    <property type="entry name" value="SQR/QFR_C/D"/>
</dbReference>
<dbReference type="PROSITE" id="PS01000">
    <property type="entry name" value="SDH_CYT_1"/>
    <property type="match status" value="1"/>
</dbReference>
<evidence type="ECO:0000256" key="1">
    <source>
        <dbReference type="ARBA" id="ARBA00004141"/>
    </source>
</evidence>
<name>A0A3B0Z3N2_9ZZZZ</name>
<dbReference type="GO" id="GO:0009055">
    <property type="term" value="F:electron transfer activity"/>
    <property type="evidence" value="ECO:0007669"/>
    <property type="project" value="InterPro"/>
</dbReference>
<evidence type="ECO:0000256" key="6">
    <source>
        <dbReference type="ARBA" id="ARBA00023004"/>
    </source>
</evidence>
<protein>
    <submittedName>
        <fullName evidence="9">Succinate dehydrogenase cytochrome b-556 subunit</fullName>
    </submittedName>
</protein>
<dbReference type="InterPro" id="IPR018495">
    <property type="entry name" value="Succ_DH_cyt_bsu_CS"/>
</dbReference>
<dbReference type="GO" id="GO:0046872">
    <property type="term" value="F:metal ion binding"/>
    <property type="evidence" value="ECO:0007669"/>
    <property type="project" value="UniProtKB-KW"/>
</dbReference>
<gene>
    <name evidence="9" type="ORF">MNBD_GAMMA16-629</name>
</gene>
<feature type="transmembrane region" description="Helical" evidence="8">
    <location>
        <begin position="46"/>
        <end position="64"/>
    </location>
</feature>
<dbReference type="NCBIfam" id="TIGR02970">
    <property type="entry name" value="succ_dehyd_cytB"/>
    <property type="match status" value="1"/>
</dbReference>
<reference evidence="9" key="1">
    <citation type="submission" date="2018-06" db="EMBL/GenBank/DDBJ databases">
        <authorList>
            <person name="Zhirakovskaya E."/>
        </authorList>
    </citation>
    <scope>NUCLEOTIDE SEQUENCE</scope>
</reference>
<dbReference type="Pfam" id="PF01127">
    <property type="entry name" value="Sdh_cyt"/>
    <property type="match status" value="1"/>
</dbReference>
<dbReference type="AlphaFoldDB" id="A0A3B0Z3N2"/>
<dbReference type="EMBL" id="UOFO01000134">
    <property type="protein sequence ID" value="VAW87858.1"/>
    <property type="molecule type" value="Genomic_DNA"/>
</dbReference>
<keyword evidence="6" id="KW-0408">Iron</keyword>
<dbReference type="GO" id="GO:0005886">
    <property type="term" value="C:plasma membrane"/>
    <property type="evidence" value="ECO:0007669"/>
    <property type="project" value="TreeGrafter"/>
</dbReference>
<keyword evidence="5 8" id="KW-1133">Transmembrane helix</keyword>
<accession>A0A3B0Z3N2</accession>
<dbReference type="SUPFAM" id="SSF81343">
    <property type="entry name" value="Fumarate reductase respiratory complex transmembrane subunits"/>
    <property type="match status" value="1"/>
</dbReference>
<evidence type="ECO:0000256" key="2">
    <source>
        <dbReference type="ARBA" id="ARBA00022617"/>
    </source>
</evidence>
<evidence type="ECO:0000256" key="8">
    <source>
        <dbReference type="SAM" id="Phobius"/>
    </source>
</evidence>
<dbReference type="CDD" id="cd03499">
    <property type="entry name" value="SQR_TypeC_SdhC"/>
    <property type="match status" value="1"/>
</dbReference>
<dbReference type="PIRSF" id="PIRSF000178">
    <property type="entry name" value="SDH_cyt_b560"/>
    <property type="match status" value="1"/>
</dbReference>
<dbReference type="Gene3D" id="1.20.1300.10">
    <property type="entry name" value="Fumarate reductase/succinate dehydrogenase, transmembrane subunit"/>
    <property type="match status" value="1"/>
</dbReference>
<dbReference type="InterPro" id="IPR000701">
    <property type="entry name" value="SuccDH_FuR_B_TM-su"/>
</dbReference>
<keyword evidence="7 8" id="KW-0472">Membrane</keyword>
<proteinExistence type="predicted"/>
<evidence type="ECO:0000256" key="4">
    <source>
        <dbReference type="ARBA" id="ARBA00022723"/>
    </source>
</evidence>
<organism evidence="9">
    <name type="scientific">hydrothermal vent metagenome</name>
    <dbReference type="NCBI Taxonomy" id="652676"/>
    <lineage>
        <taxon>unclassified sequences</taxon>
        <taxon>metagenomes</taxon>
        <taxon>ecological metagenomes</taxon>
    </lineage>
</organism>
<comment type="subcellular location">
    <subcellularLocation>
        <location evidence="1">Membrane</location>
        <topology evidence="1">Multi-pass membrane protein</topology>
    </subcellularLocation>
</comment>
<sequence length="140" mass="15797">MDYFNKQAKLHNHMVTKQKRPIFLDIRRIHLPVTAITSILHRISGVILFLSIPFVIQLLAMSLADEAEYGRAAELLDGVWVKLFLLMALWSLLHHVLAGVRFLLLDIDVGIEREQARRSALIVNIVAAALAVIIGWVVVL</sequence>
<keyword evidence="4" id="KW-0479">Metal-binding</keyword>
<feature type="transmembrane region" description="Helical" evidence="8">
    <location>
        <begin position="84"/>
        <end position="107"/>
    </location>
</feature>
<evidence type="ECO:0000256" key="7">
    <source>
        <dbReference type="ARBA" id="ARBA00023136"/>
    </source>
</evidence>
<evidence type="ECO:0000256" key="3">
    <source>
        <dbReference type="ARBA" id="ARBA00022692"/>
    </source>
</evidence>
<keyword evidence="2" id="KW-0349">Heme</keyword>
<evidence type="ECO:0000256" key="5">
    <source>
        <dbReference type="ARBA" id="ARBA00022989"/>
    </source>
</evidence>
<keyword evidence="3 8" id="KW-0812">Transmembrane</keyword>